<reference evidence="3" key="2">
    <citation type="submission" date="2020-05" db="EMBL/GenBank/DDBJ databases">
        <authorList>
            <person name="Kim H.-S."/>
            <person name="Proctor R.H."/>
            <person name="Brown D.W."/>
        </authorList>
    </citation>
    <scope>NUCLEOTIDE SEQUENCE</scope>
    <source>
        <strain evidence="3">NRRL 20472</strain>
    </source>
</reference>
<feature type="signal peptide" evidence="1">
    <location>
        <begin position="1"/>
        <end position="15"/>
    </location>
</feature>
<dbReference type="InterPro" id="IPR036866">
    <property type="entry name" value="RibonucZ/Hydroxyglut_hydro"/>
</dbReference>
<dbReference type="OrthoDB" id="536211at2759"/>
<organism evidence="3 4">
    <name type="scientific">Fusarium sarcochroum</name>
    <dbReference type="NCBI Taxonomy" id="1208366"/>
    <lineage>
        <taxon>Eukaryota</taxon>
        <taxon>Fungi</taxon>
        <taxon>Dikarya</taxon>
        <taxon>Ascomycota</taxon>
        <taxon>Pezizomycotina</taxon>
        <taxon>Sordariomycetes</taxon>
        <taxon>Hypocreomycetidae</taxon>
        <taxon>Hypocreales</taxon>
        <taxon>Nectriaceae</taxon>
        <taxon>Fusarium</taxon>
        <taxon>Fusarium lateritium species complex</taxon>
    </lineage>
</organism>
<evidence type="ECO:0000259" key="2">
    <source>
        <dbReference type="Pfam" id="PF00753"/>
    </source>
</evidence>
<feature type="domain" description="Metallo-beta-lactamase" evidence="2">
    <location>
        <begin position="40"/>
        <end position="127"/>
    </location>
</feature>
<reference evidence="3" key="1">
    <citation type="journal article" date="2020" name="BMC Genomics">
        <title>Correction to: Identification and distribution of gene clusters required for synthesis of sphingolipid metabolism inhibitors in diverse species of the filamentous fungus Fusarium.</title>
        <authorList>
            <person name="Kim H.S."/>
            <person name="Lohmar J.M."/>
            <person name="Busman M."/>
            <person name="Brown D.W."/>
            <person name="Naumann T.A."/>
            <person name="Divon H.H."/>
            <person name="Lysoe E."/>
            <person name="Uhlig S."/>
            <person name="Proctor R.H."/>
        </authorList>
    </citation>
    <scope>NUCLEOTIDE SEQUENCE</scope>
    <source>
        <strain evidence="3">NRRL 20472</strain>
    </source>
</reference>
<dbReference type="Gene3D" id="3.60.15.10">
    <property type="entry name" value="Ribonuclease Z/Hydroxyacylglutathione hydrolase-like"/>
    <property type="match status" value="1"/>
</dbReference>
<comment type="caution">
    <text evidence="3">The sequence shown here is derived from an EMBL/GenBank/DDBJ whole genome shotgun (WGS) entry which is preliminary data.</text>
</comment>
<sequence>MFLSSIFTFASIVTASVIYGTHDERLRIENFVNTGPSLDMVSSLVIGSEAAIIIDLPLAVPQALELADWVTNTTNKPLVAAFTTHFHPDHYLSAAAFLDRFPTAKFYASSETTALIRNEASKKANRDLEREAGRRCHR</sequence>
<keyword evidence="1" id="KW-0732">Signal</keyword>
<evidence type="ECO:0000313" key="4">
    <source>
        <dbReference type="Proteomes" id="UP000622797"/>
    </source>
</evidence>
<evidence type="ECO:0000313" key="3">
    <source>
        <dbReference type="EMBL" id="KAF4951754.1"/>
    </source>
</evidence>
<feature type="chain" id="PRO_5034897719" description="Metallo-beta-lactamase domain-containing protein" evidence="1">
    <location>
        <begin position="16"/>
        <end position="138"/>
    </location>
</feature>
<dbReference type="SUPFAM" id="SSF56281">
    <property type="entry name" value="Metallo-hydrolase/oxidoreductase"/>
    <property type="match status" value="1"/>
</dbReference>
<protein>
    <recommendedName>
        <fullName evidence="2">Metallo-beta-lactamase domain-containing protein</fullName>
    </recommendedName>
</protein>
<dbReference type="AlphaFoldDB" id="A0A8H4WVV7"/>
<dbReference type="Proteomes" id="UP000622797">
    <property type="component" value="Unassembled WGS sequence"/>
</dbReference>
<accession>A0A8H4WVV7</accession>
<gene>
    <name evidence="3" type="ORF">FSARC_12825</name>
</gene>
<dbReference type="InterPro" id="IPR001279">
    <property type="entry name" value="Metallo-B-lactamas"/>
</dbReference>
<evidence type="ECO:0000256" key="1">
    <source>
        <dbReference type="SAM" id="SignalP"/>
    </source>
</evidence>
<keyword evidence="4" id="KW-1185">Reference proteome</keyword>
<dbReference type="EMBL" id="JABEXW010000905">
    <property type="protein sequence ID" value="KAF4951754.1"/>
    <property type="molecule type" value="Genomic_DNA"/>
</dbReference>
<proteinExistence type="predicted"/>
<dbReference type="Pfam" id="PF00753">
    <property type="entry name" value="Lactamase_B"/>
    <property type="match status" value="1"/>
</dbReference>
<name>A0A8H4WVV7_9HYPO</name>